<dbReference type="GO" id="GO:0040008">
    <property type="term" value="P:regulation of growth"/>
    <property type="evidence" value="ECO:0007669"/>
    <property type="project" value="InterPro"/>
</dbReference>
<sequence>MKILWQGLEGAARCPKLVGRDSAGGPVSQRQTHEKEGAHILVFSNMRILNWMQSKLNGGKGSKRPTVDSQCHPKQEACKEEFSDWPHAFLAIGTFGNHQPDQDLDTHDSSENSNSSQRFLDVMEEEVGEFQKELRKLLSLKPIANGNESREDSNLPLDRFLNCPSSLEVDRTNCEKPYSDTADEDEDDDRRNTSVILNKAKEICMDKNTGIRQRSISFLLKKMFICHGGFAPTPSLRDPIPELRMEKVSIYSCITLFSRGVLANKNLYNDLSMESTFK</sequence>
<evidence type="ECO:0000313" key="4">
    <source>
        <dbReference type="EMBL" id="RWR79481.1"/>
    </source>
</evidence>
<organism evidence="4 5">
    <name type="scientific">Cinnamomum micranthum f. kanehirae</name>
    <dbReference type="NCBI Taxonomy" id="337451"/>
    <lineage>
        <taxon>Eukaryota</taxon>
        <taxon>Viridiplantae</taxon>
        <taxon>Streptophyta</taxon>
        <taxon>Embryophyta</taxon>
        <taxon>Tracheophyta</taxon>
        <taxon>Spermatophyta</taxon>
        <taxon>Magnoliopsida</taxon>
        <taxon>Magnoliidae</taxon>
        <taxon>Laurales</taxon>
        <taxon>Lauraceae</taxon>
        <taxon>Cinnamomum</taxon>
    </lineage>
</organism>
<feature type="compositionally biased region" description="Basic and acidic residues" evidence="3">
    <location>
        <begin position="100"/>
        <end position="110"/>
    </location>
</feature>
<feature type="region of interest" description="Disordered" evidence="3">
    <location>
        <begin position="94"/>
        <end position="117"/>
    </location>
</feature>
<comment type="caution">
    <text evidence="4">The sequence shown here is derived from an EMBL/GenBank/DDBJ whole genome shotgun (WGS) entry which is preliminary data.</text>
</comment>
<dbReference type="Proteomes" id="UP000283530">
    <property type="component" value="Unassembled WGS sequence"/>
</dbReference>
<proteinExistence type="inferred from homology"/>
<accession>A0A3S3NGY7</accession>
<protein>
    <submittedName>
        <fullName evidence="4">Uncharacterized protein</fullName>
    </submittedName>
</protein>
<dbReference type="GO" id="GO:0009630">
    <property type="term" value="P:gravitropism"/>
    <property type="evidence" value="ECO:0007669"/>
    <property type="project" value="InterPro"/>
</dbReference>
<reference evidence="4 5" key="1">
    <citation type="journal article" date="2019" name="Nat. Plants">
        <title>Stout camphor tree genome fills gaps in understanding of flowering plant genome evolution.</title>
        <authorList>
            <person name="Chaw S.M."/>
            <person name="Liu Y.C."/>
            <person name="Wu Y.W."/>
            <person name="Wang H.Y."/>
            <person name="Lin C.I."/>
            <person name="Wu C.S."/>
            <person name="Ke H.M."/>
            <person name="Chang L.Y."/>
            <person name="Hsu C.Y."/>
            <person name="Yang H.T."/>
            <person name="Sudianto E."/>
            <person name="Hsu M.H."/>
            <person name="Wu K.P."/>
            <person name="Wang L.N."/>
            <person name="Leebens-Mack J.H."/>
            <person name="Tsai I.J."/>
        </authorList>
    </citation>
    <scope>NUCLEOTIDE SEQUENCE [LARGE SCALE GENOMIC DNA]</scope>
    <source>
        <strain evidence="5">cv. Chaw 1501</strain>
        <tissue evidence="4">Young leaves</tissue>
    </source>
</reference>
<evidence type="ECO:0000256" key="2">
    <source>
        <dbReference type="ARBA" id="ARBA00024198"/>
    </source>
</evidence>
<evidence type="ECO:0000256" key="1">
    <source>
        <dbReference type="ARBA" id="ARBA00022604"/>
    </source>
</evidence>
<keyword evidence="1" id="KW-0341">Growth regulation</keyword>
<dbReference type="OrthoDB" id="1729737at2759"/>
<evidence type="ECO:0000256" key="3">
    <source>
        <dbReference type="SAM" id="MobiDB-lite"/>
    </source>
</evidence>
<dbReference type="EMBL" id="QPKB01000003">
    <property type="protein sequence ID" value="RWR79481.1"/>
    <property type="molecule type" value="Genomic_DNA"/>
</dbReference>
<gene>
    <name evidence="4" type="ORF">CKAN_00805400</name>
</gene>
<dbReference type="PANTHER" id="PTHR34045:SF3">
    <property type="entry name" value="PROTEIN LAZY 4"/>
    <property type="match status" value="1"/>
</dbReference>
<dbReference type="PANTHER" id="PTHR34045">
    <property type="entry name" value="OS03G0406300 PROTEIN"/>
    <property type="match status" value="1"/>
</dbReference>
<dbReference type="STRING" id="337451.A0A3S3NGY7"/>
<evidence type="ECO:0000313" key="5">
    <source>
        <dbReference type="Proteomes" id="UP000283530"/>
    </source>
</evidence>
<keyword evidence="5" id="KW-1185">Reference proteome</keyword>
<dbReference type="AlphaFoldDB" id="A0A3S3NGY7"/>
<comment type="similarity">
    <text evidence="2">Belongs to the LAZY family.</text>
</comment>
<name>A0A3S3NGY7_9MAGN</name>
<dbReference type="InterPro" id="IPR044683">
    <property type="entry name" value="LAZY"/>
</dbReference>